<keyword evidence="2" id="KW-0238">DNA-binding</keyword>
<dbReference type="InterPro" id="IPR027417">
    <property type="entry name" value="P-loop_NTPase"/>
</dbReference>
<dbReference type="Gene3D" id="1.10.10.10">
    <property type="entry name" value="Winged helix-like DNA-binding domain superfamily/Winged helix DNA-binding domain"/>
    <property type="match status" value="1"/>
</dbReference>
<reference evidence="5" key="1">
    <citation type="journal article" date="2016" name="Biosci. Biotechnol. Biochem.">
        <title>Identification of the Fluvirucin B2 (Sch 38518) Biosynthetic Gene Cluster from Actinomadura fulva subsp. indica ATCC 53714: substrate Specificity of the ?-Amino Acid Selective Adenylating Enzyme FlvN.</title>
        <authorList>
            <person name="Miyanaga A."/>
            <person name="Hayakawa Y."/>
            <person name="Numakura M."/>
            <person name="Hashimoto J."/>
            <person name="Teruya K."/>
            <person name="Hirano T."/>
            <person name="Shin-ya K."/>
            <person name="Kudo F."/>
            <person name="Eguchi T."/>
        </authorList>
    </citation>
    <scope>NUCLEOTIDE SEQUENCE</scope>
    <source>
        <strain evidence="5">ATCC 53714</strain>
    </source>
</reference>
<accession>A0A1B4Z9D2</accession>
<evidence type="ECO:0000256" key="3">
    <source>
        <dbReference type="ARBA" id="ARBA00023163"/>
    </source>
</evidence>
<evidence type="ECO:0000259" key="4">
    <source>
        <dbReference type="PROSITE" id="PS50043"/>
    </source>
</evidence>
<name>A0A1B4Z9D2_9ACTN</name>
<evidence type="ECO:0000313" key="5">
    <source>
        <dbReference type="EMBL" id="BAV56016.1"/>
    </source>
</evidence>
<evidence type="ECO:0000256" key="2">
    <source>
        <dbReference type="ARBA" id="ARBA00023125"/>
    </source>
</evidence>
<dbReference type="InterPro" id="IPR016032">
    <property type="entry name" value="Sig_transdc_resp-reg_C-effctor"/>
</dbReference>
<dbReference type="Pfam" id="PF00196">
    <property type="entry name" value="GerE"/>
    <property type="match status" value="1"/>
</dbReference>
<organism evidence="5">
    <name type="scientific">Actinomadura fulva subsp. indica</name>
    <dbReference type="NCBI Taxonomy" id="1752060"/>
    <lineage>
        <taxon>Bacteria</taxon>
        <taxon>Bacillati</taxon>
        <taxon>Actinomycetota</taxon>
        <taxon>Actinomycetes</taxon>
        <taxon>Streptosporangiales</taxon>
        <taxon>Thermomonosporaceae</taxon>
        <taxon>Actinomadura</taxon>
    </lineage>
</organism>
<dbReference type="SUPFAM" id="SSF46894">
    <property type="entry name" value="C-terminal effector domain of the bipartite response regulators"/>
    <property type="match status" value="1"/>
</dbReference>
<dbReference type="PANTHER" id="PTHR44688:SF16">
    <property type="entry name" value="DNA-BINDING TRANSCRIPTIONAL ACTIVATOR DEVR_DOSR"/>
    <property type="match status" value="1"/>
</dbReference>
<dbReference type="PANTHER" id="PTHR44688">
    <property type="entry name" value="DNA-BINDING TRANSCRIPTIONAL ACTIVATOR DEVR_DOSR"/>
    <property type="match status" value="1"/>
</dbReference>
<dbReference type="EMBL" id="LC095592">
    <property type="protein sequence ID" value="BAV56016.1"/>
    <property type="molecule type" value="Genomic_DNA"/>
</dbReference>
<keyword evidence="3" id="KW-0804">Transcription</keyword>
<dbReference type="PRINTS" id="PR00038">
    <property type="entry name" value="HTHLUXR"/>
</dbReference>
<dbReference type="PROSITE" id="PS50043">
    <property type="entry name" value="HTH_LUXR_2"/>
    <property type="match status" value="1"/>
</dbReference>
<feature type="domain" description="HTH luxR-type" evidence="4">
    <location>
        <begin position="857"/>
        <end position="922"/>
    </location>
</feature>
<dbReference type="SUPFAM" id="SSF52540">
    <property type="entry name" value="P-loop containing nucleoside triphosphate hydrolases"/>
    <property type="match status" value="1"/>
</dbReference>
<proteinExistence type="predicted"/>
<dbReference type="SMART" id="SM00421">
    <property type="entry name" value="HTH_LUXR"/>
    <property type="match status" value="1"/>
</dbReference>
<dbReference type="GO" id="GO:0006355">
    <property type="term" value="P:regulation of DNA-templated transcription"/>
    <property type="evidence" value="ECO:0007669"/>
    <property type="project" value="InterPro"/>
</dbReference>
<dbReference type="CDD" id="cd06170">
    <property type="entry name" value="LuxR_C_like"/>
    <property type="match status" value="1"/>
</dbReference>
<dbReference type="AlphaFoldDB" id="A0A1B4Z9D2"/>
<protein>
    <submittedName>
        <fullName evidence="5">LuxR-family transcriptional regulator</fullName>
    </submittedName>
</protein>
<gene>
    <name evidence="5" type="primary">flvR4</name>
</gene>
<dbReference type="GO" id="GO:0003677">
    <property type="term" value="F:DNA binding"/>
    <property type="evidence" value="ECO:0007669"/>
    <property type="project" value="UniProtKB-KW"/>
</dbReference>
<sequence length="947" mass="103759">MQFAECEPGITLLNTMLAESEHGWGRIAMITGPPGSDKHRVLHAFTDSAVKSGATHLSATCLRNEQNISLGVIHQVSQSLSAALGEVPPALQLLQEAVFNAGPRGIRPEDLNWIGVTHGLWEIITNHARDGAVLITTEDVQYADPVSLDILLHFINRLHAANVFMVFTVNEGPNGVPLRIQSDLMHHPQCRRIKVSPYSSSTISWIAQTHLGIEPDDPLVAEIHRLSGGNALLVRSLIEDQQNAGGDGTGLVVHDGFSGSVSTLLHRIGSTPLRILRAAAVLDASASPTLLAEMLHIKQPTVVRTLEWLAEIGLLGTDGFRHPAAREAVLDSTEPDALRELYGRAAQLLHATGIQPTVIADHLLAASTMSEPWALDVLREAADQALATDEYELAVRYLRHAADLCSGDDERVMVTLALTKATWRINPSTATTYTPMLMRAARDGRLTGRDLHWLLTCVLWHGQYDEAEELFALLERAEQDEGQEGEESAAWRLAADHWVASTHPPVLHRLRGTYRPSPLREGSERHPAHSYARTIAALAATLREGETEAALKTAEKVLHSVQLEGCNIELVEAALSCFIYADRIQEASFLVENLFALAERRSSPTWLSVLAAFRAHIAEREGELLKAVEYGRLSLRTLPARSLGVLAALPLASLIEAHTEMGQYQEAEQYLRQPLPETVYQTRYGLHYLFARGHYRVAVGQLHAGLSDVLKCGTLMRSWEVDTPLLIPWRLGAAGVSVVLKNNARARKYLELHQALPHGHSPRIRGFALMVLASAEDVGRRPPLLRKAVDMLQDSGHKMELAHALARLSHSLAALGETDKARLIGQQADRVGQRCHAEPLRQSVASTFDDDFGMMTTGNDQNALSPAEYRVASMAALGYTNREIATRAHITISTVEQHLTRIYRKLGVNGRNDLPRLFSSKELGAANGNVFATEDSEHLPGPASVPL</sequence>
<evidence type="ECO:0000256" key="1">
    <source>
        <dbReference type="ARBA" id="ARBA00023015"/>
    </source>
</evidence>
<keyword evidence="1" id="KW-0805">Transcription regulation</keyword>
<dbReference type="InterPro" id="IPR000792">
    <property type="entry name" value="Tscrpt_reg_LuxR_C"/>
</dbReference>
<dbReference type="InterPro" id="IPR036388">
    <property type="entry name" value="WH-like_DNA-bd_sf"/>
</dbReference>